<dbReference type="InParanoid" id="T1HWK2"/>
<dbReference type="AlphaFoldDB" id="T1HWK2"/>
<evidence type="ECO:0000313" key="2">
    <source>
        <dbReference type="Proteomes" id="UP000015103"/>
    </source>
</evidence>
<reference evidence="1" key="1">
    <citation type="submission" date="2015-05" db="UniProtKB">
        <authorList>
            <consortium name="EnsemblMetazoa"/>
        </authorList>
    </citation>
    <scope>IDENTIFICATION</scope>
</reference>
<keyword evidence="2" id="KW-1185">Reference proteome</keyword>
<sequence>DLIEDTLEEANELFTKAGYEDALIQWLAHYWNKNPDNPKRHILKQSLGEDEVNRHLEELKNNITYENKLAFELQQIKLLCGMIDEDSYGLDGTEREQWDKQIEQRALQFKHRKLHCLGRKLKVIKQEIERARQIILMEKKNEKQKKREQILKDLQLWKQYVSPKMEGFLRDKNFVVDDGRIKDWFECVQHYDKGSKMAAFCLFDEDEMSGESESIFEQESVENEFEFLSC</sequence>
<accession>T1HWK2</accession>
<organism evidence="1 2">
    <name type="scientific">Rhodnius prolixus</name>
    <name type="common">Triatomid bug</name>
    <dbReference type="NCBI Taxonomy" id="13249"/>
    <lineage>
        <taxon>Eukaryota</taxon>
        <taxon>Metazoa</taxon>
        <taxon>Ecdysozoa</taxon>
        <taxon>Arthropoda</taxon>
        <taxon>Hexapoda</taxon>
        <taxon>Insecta</taxon>
        <taxon>Pterygota</taxon>
        <taxon>Neoptera</taxon>
        <taxon>Paraneoptera</taxon>
        <taxon>Hemiptera</taxon>
        <taxon>Heteroptera</taxon>
        <taxon>Panheteroptera</taxon>
        <taxon>Cimicomorpha</taxon>
        <taxon>Reduviidae</taxon>
        <taxon>Triatominae</taxon>
        <taxon>Rhodnius</taxon>
    </lineage>
</organism>
<dbReference type="Proteomes" id="UP000015103">
    <property type="component" value="Unassembled WGS sequence"/>
</dbReference>
<dbReference type="EnsemblMetazoa" id="RPRC008422-RA">
    <property type="protein sequence ID" value="RPRC008422-PA"/>
    <property type="gene ID" value="RPRC008422"/>
</dbReference>
<proteinExistence type="predicted"/>
<name>T1HWK2_RHOPR</name>
<dbReference type="VEuPathDB" id="VectorBase:RPRC008422"/>
<evidence type="ECO:0000313" key="1">
    <source>
        <dbReference type="EnsemblMetazoa" id="RPRC008422-PA"/>
    </source>
</evidence>
<dbReference type="HOGENOM" id="CLU_1207437_0_0_1"/>
<protein>
    <submittedName>
        <fullName evidence="1">Uncharacterized protein</fullName>
    </submittedName>
</protein>
<dbReference type="EMBL" id="ACPB03005538">
    <property type="status" value="NOT_ANNOTATED_CDS"/>
    <property type="molecule type" value="Genomic_DNA"/>
</dbReference>